<dbReference type="PANTHER" id="PTHR43434:SF1">
    <property type="entry name" value="PHOSPHOGLYCOLATE PHOSPHATASE"/>
    <property type="match status" value="1"/>
</dbReference>
<dbReference type="SFLD" id="SFLDS00003">
    <property type="entry name" value="Haloacid_Dehalogenase"/>
    <property type="match status" value="1"/>
</dbReference>
<reference evidence="1" key="1">
    <citation type="submission" date="2020-10" db="EMBL/GenBank/DDBJ databases">
        <title>Diversity and distribution of actinomycetes associated with coral in the coast of Hainan.</title>
        <authorList>
            <person name="Li F."/>
        </authorList>
    </citation>
    <scope>NUCLEOTIDE SEQUENCE</scope>
    <source>
        <strain evidence="1">HNM0983</strain>
    </source>
</reference>
<dbReference type="SFLD" id="SFLDG01129">
    <property type="entry name" value="C1.5:_HAD__Beta-PGM__Phosphata"/>
    <property type="match status" value="1"/>
</dbReference>
<dbReference type="Proteomes" id="UP000598360">
    <property type="component" value="Unassembled WGS sequence"/>
</dbReference>
<dbReference type="GO" id="GO:0008967">
    <property type="term" value="F:phosphoglycolate phosphatase activity"/>
    <property type="evidence" value="ECO:0007669"/>
    <property type="project" value="TreeGrafter"/>
</dbReference>
<dbReference type="GO" id="GO:0006281">
    <property type="term" value="P:DNA repair"/>
    <property type="evidence" value="ECO:0007669"/>
    <property type="project" value="TreeGrafter"/>
</dbReference>
<dbReference type="AlphaFoldDB" id="A0A929B4E7"/>
<dbReference type="GO" id="GO:0005829">
    <property type="term" value="C:cytosol"/>
    <property type="evidence" value="ECO:0007669"/>
    <property type="project" value="TreeGrafter"/>
</dbReference>
<evidence type="ECO:0000313" key="1">
    <source>
        <dbReference type="EMBL" id="MBE9372974.1"/>
    </source>
</evidence>
<dbReference type="InterPro" id="IPR023198">
    <property type="entry name" value="PGP-like_dom2"/>
</dbReference>
<accession>A0A929B4E7</accession>
<dbReference type="InterPro" id="IPR050155">
    <property type="entry name" value="HAD-like_hydrolase_sf"/>
</dbReference>
<comment type="caution">
    <text evidence="1">The sequence shown here is derived from an EMBL/GenBank/DDBJ whole genome shotgun (WGS) entry which is preliminary data.</text>
</comment>
<dbReference type="EMBL" id="JADEYC010000002">
    <property type="protein sequence ID" value="MBE9372974.1"/>
    <property type="molecule type" value="Genomic_DNA"/>
</dbReference>
<dbReference type="InterPro" id="IPR023214">
    <property type="entry name" value="HAD_sf"/>
</dbReference>
<keyword evidence="1" id="KW-0378">Hydrolase</keyword>
<dbReference type="Gene3D" id="1.10.150.240">
    <property type="entry name" value="Putative phosphatase, domain 2"/>
    <property type="match status" value="1"/>
</dbReference>
<evidence type="ECO:0000313" key="2">
    <source>
        <dbReference type="Proteomes" id="UP000598360"/>
    </source>
</evidence>
<dbReference type="SUPFAM" id="SSF56784">
    <property type="entry name" value="HAD-like"/>
    <property type="match status" value="1"/>
</dbReference>
<dbReference type="PANTHER" id="PTHR43434">
    <property type="entry name" value="PHOSPHOGLYCOLATE PHOSPHATASE"/>
    <property type="match status" value="1"/>
</dbReference>
<dbReference type="RefSeq" id="WP_193926432.1">
    <property type="nucleotide sequence ID" value="NZ_JADEYC010000002.1"/>
</dbReference>
<organism evidence="1 2">
    <name type="scientific">Saccharopolyspora montiporae</name>
    <dbReference type="NCBI Taxonomy" id="2781240"/>
    <lineage>
        <taxon>Bacteria</taxon>
        <taxon>Bacillati</taxon>
        <taxon>Actinomycetota</taxon>
        <taxon>Actinomycetes</taxon>
        <taxon>Pseudonocardiales</taxon>
        <taxon>Pseudonocardiaceae</taxon>
        <taxon>Saccharopolyspora</taxon>
    </lineage>
</organism>
<keyword evidence="2" id="KW-1185">Reference proteome</keyword>
<dbReference type="Gene3D" id="3.40.50.1000">
    <property type="entry name" value="HAD superfamily/HAD-like"/>
    <property type="match status" value="1"/>
</dbReference>
<gene>
    <name evidence="1" type="ORF">IQ251_00795</name>
</gene>
<proteinExistence type="predicted"/>
<dbReference type="Pfam" id="PF12710">
    <property type="entry name" value="HAD"/>
    <property type="match status" value="1"/>
</dbReference>
<protein>
    <submittedName>
        <fullName evidence="1">Haloacid dehalogenase-like hydrolase</fullName>
    </submittedName>
</protein>
<dbReference type="InterPro" id="IPR036412">
    <property type="entry name" value="HAD-like_sf"/>
</dbReference>
<sequence length="233" mass="24758">MALDSRPRLVLWDIDHTLLESRGIGHDVYERVFPAVTGEPLRELSLVQGSTELDIIHNTLRLHRLDCTQGSVTRLAAALADGYREAVDELTTRGRVLPGAWRALADLAADPGTWQSVLTGNTTEVARIKVEAFGLDRYLDLSIGAYGDDHRDRAELVGIARARAGRQLGSEVPADRVVLIGDTPNDVAAALVAGARIVGVATGKYSADALRAAGAPVVVASLTDLPALRGVLG</sequence>
<name>A0A929B4E7_9PSEU</name>